<evidence type="ECO:0000313" key="4">
    <source>
        <dbReference type="EMBL" id="KAK6935080.1"/>
    </source>
</evidence>
<feature type="domain" description="DC1" evidence="3">
    <location>
        <begin position="123"/>
        <end position="183"/>
    </location>
</feature>
<evidence type="ECO:0000259" key="3">
    <source>
        <dbReference type="Pfam" id="PF03107"/>
    </source>
</evidence>
<sequence>MQQFVEHAHPMSVTDVKESERIQCLYCKQFISGPTFACFECRDENHDDGLSCCFYLHSSCALPRQMQHHFHPNHPLNYRLTASVFCNGCFWMPKEEGIVFGCKKCGFDLCLKCAFLMPTLNHPRHPQHPLTLVRILPDWALSRQTSLFIVSQQECDACGERLYFTDEEFCCRACGFDLHVRCASLKRTIQQTLSLTKSINLSLSDDYFCDHCEERRDPNNWTYSCTQCHFDVHISCVLSAVTCELAPSEESVPAHQSEERMQHSESNLNWHMTEEGTETGPSSDQITVYTSHNTDESSSKIGSKKSVGPRKTKASSKGKRGKGRSSRGTGTWKRGKGKVPIYVERLDEESTSIISKLYEFSLEDIDVGGHKVPKNLAPILEALLAKYGDFTTCSKVSPLEKSCLLVMLCATVHSMRRTRIVHASKEMLVWWWASLKRAQLAGFQVEFGFDHLKGIVKKQFNLRTEVTNSCATGEDEEIGNVTAQFEALEKLSSSEAPMLEERMVADGLL</sequence>
<dbReference type="PANTHER" id="PTHR46288">
    <property type="entry name" value="PHORBOL-ESTER/DAG-TYPE DOMAIN-CONTAINING PROTEIN"/>
    <property type="match status" value="1"/>
</dbReference>
<dbReference type="AlphaFoldDB" id="A0AAN8VIX0"/>
<dbReference type="SUPFAM" id="SSF57889">
    <property type="entry name" value="Cysteine-rich domain"/>
    <property type="match status" value="1"/>
</dbReference>
<dbReference type="Pfam" id="PF03107">
    <property type="entry name" value="C1_2"/>
    <property type="match status" value="2"/>
</dbReference>
<evidence type="ECO:0000313" key="5">
    <source>
        <dbReference type="Proteomes" id="UP001370490"/>
    </source>
</evidence>
<dbReference type="InterPro" id="IPR046349">
    <property type="entry name" value="C1-like_sf"/>
</dbReference>
<keyword evidence="1" id="KW-0677">Repeat</keyword>
<dbReference type="InterPro" id="IPR004146">
    <property type="entry name" value="DC1"/>
</dbReference>
<proteinExistence type="predicted"/>
<feature type="domain" description="DC1" evidence="3">
    <location>
        <begin position="193"/>
        <end position="237"/>
    </location>
</feature>
<dbReference type="PANTHER" id="PTHR46288:SF27">
    <property type="entry name" value="CYSTEINE_HISTIDINE-RICH C1 DOMAIN FAMILY PROTEIN"/>
    <property type="match status" value="1"/>
</dbReference>
<protein>
    <submittedName>
        <fullName evidence="4">DC1</fullName>
    </submittedName>
</protein>
<comment type="caution">
    <text evidence="4">The sequence shown here is derived from an EMBL/GenBank/DDBJ whole genome shotgun (WGS) entry which is preliminary data.</text>
</comment>
<dbReference type="Proteomes" id="UP001370490">
    <property type="component" value="Unassembled WGS sequence"/>
</dbReference>
<organism evidence="4 5">
    <name type="scientific">Dillenia turbinata</name>
    <dbReference type="NCBI Taxonomy" id="194707"/>
    <lineage>
        <taxon>Eukaryota</taxon>
        <taxon>Viridiplantae</taxon>
        <taxon>Streptophyta</taxon>
        <taxon>Embryophyta</taxon>
        <taxon>Tracheophyta</taxon>
        <taxon>Spermatophyta</taxon>
        <taxon>Magnoliopsida</taxon>
        <taxon>eudicotyledons</taxon>
        <taxon>Gunneridae</taxon>
        <taxon>Pentapetalae</taxon>
        <taxon>Dilleniales</taxon>
        <taxon>Dilleniaceae</taxon>
        <taxon>Dillenia</taxon>
    </lineage>
</organism>
<name>A0AAN8VIX0_9MAGN</name>
<feature type="region of interest" description="Disordered" evidence="2">
    <location>
        <begin position="273"/>
        <end position="334"/>
    </location>
</feature>
<dbReference type="EMBL" id="JBAMMX010000008">
    <property type="protein sequence ID" value="KAK6935080.1"/>
    <property type="molecule type" value="Genomic_DNA"/>
</dbReference>
<keyword evidence="5" id="KW-1185">Reference proteome</keyword>
<feature type="compositionally biased region" description="Polar residues" evidence="2">
    <location>
        <begin position="279"/>
        <end position="292"/>
    </location>
</feature>
<evidence type="ECO:0000256" key="1">
    <source>
        <dbReference type="ARBA" id="ARBA00022737"/>
    </source>
</evidence>
<feature type="compositionally biased region" description="Basic residues" evidence="2">
    <location>
        <begin position="307"/>
        <end position="325"/>
    </location>
</feature>
<gene>
    <name evidence="4" type="ORF">RJ641_035235</name>
</gene>
<evidence type="ECO:0000256" key="2">
    <source>
        <dbReference type="SAM" id="MobiDB-lite"/>
    </source>
</evidence>
<reference evidence="4 5" key="1">
    <citation type="submission" date="2023-12" db="EMBL/GenBank/DDBJ databases">
        <title>A high-quality genome assembly for Dillenia turbinata (Dilleniales).</title>
        <authorList>
            <person name="Chanderbali A."/>
        </authorList>
    </citation>
    <scope>NUCLEOTIDE SEQUENCE [LARGE SCALE GENOMIC DNA]</scope>
    <source>
        <strain evidence="4">LSX21</strain>
        <tissue evidence="4">Leaf</tissue>
    </source>
</reference>
<accession>A0AAN8VIX0</accession>